<dbReference type="EMBL" id="KN824277">
    <property type="protein sequence ID" value="KIM33845.1"/>
    <property type="molecule type" value="Genomic_DNA"/>
</dbReference>
<dbReference type="OrthoDB" id="3270130at2759"/>
<reference evidence="2" key="2">
    <citation type="submission" date="2015-01" db="EMBL/GenBank/DDBJ databases">
        <title>Evolutionary Origins and Diversification of the Mycorrhizal Mutualists.</title>
        <authorList>
            <consortium name="DOE Joint Genome Institute"/>
            <consortium name="Mycorrhizal Genomics Consortium"/>
            <person name="Kohler A."/>
            <person name="Kuo A."/>
            <person name="Nagy L.G."/>
            <person name="Floudas D."/>
            <person name="Copeland A."/>
            <person name="Barry K.W."/>
            <person name="Cichocki N."/>
            <person name="Veneault-Fourrey C."/>
            <person name="LaButti K."/>
            <person name="Lindquist E.A."/>
            <person name="Lipzen A."/>
            <person name="Lundell T."/>
            <person name="Morin E."/>
            <person name="Murat C."/>
            <person name="Riley R."/>
            <person name="Ohm R."/>
            <person name="Sun H."/>
            <person name="Tunlid A."/>
            <person name="Henrissat B."/>
            <person name="Grigoriev I.V."/>
            <person name="Hibbett D.S."/>
            <person name="Martin F."/>
        </authorList>
    </citation>
    <scope>NUCLEOTIDE SEQUENCE [LARGE SCALE GENOMIC DNA]</scope>
    <source>
        <strain evidence="2">MAFF 305830</strain>
    </source>
</reference>
<keyword evidence="2" id="KW-1185">Reference proteome</keyword>
<evidence type="ECO:0000313" key="2">
    <source>
        <dbReference type="Proteomes" id="UP000054097"/>
    </source>
</evidence>
<dbReference type="Proteomes" id="UP000054097">
    <property type="component" value="Unassembled WGS sequence"/>
</dbReference>
<accession>A0A0C3BAK0</accession>
<dbReference type="AlphaFoldDB" id="A0A0C3BAK0"/>
<proteinExistence type="predicted"/>
<protein>
    <submittedName>
        <fullName evidence="1">Uncharacterized protein</fullName>
    </submittedName>
</protein>
<sequence>MEDLTRVETLERDRRNVLLRMNELAANDTHVLPGPASSLDQYELLRNEHNEIADEIYELGRDRGSDPLERLPVEIWSEIISAAASTKSRYGVYMTGFDDVMAYTLVSTGWRDKLLSLPRFWTDIVLDDWQSSLHMRVMTSLYLSKAAPISLFTYFSELDDPIYTSLSAASSRITSLYIWDANSFTPSSPATLFDRLPLRGSLLHLRIAPSWVRDKQRIGALGPIIKGIPLYTVTGFALPPSLLETMPSHQLRNVTTDDLYGSMPALEKITSLRNVKVTLRGIGPGGRTSPPVAKDLIGPPLSWSSLEVLDPPYLHPALLGRLNSTLAVLAISVDVNAIHKYFTAFSELRALVTLNLSIAGDAPDEPNVLKWMGDTTVIRVHDLTLTFTLQAVADPVNELLAQFFHSSFPYVKKLDLSGGLVAILIAEERFSQAESISVRTSNRSLGTRRYLPASCESLFFDGYPDLLADLHSSTLRRIDYRFMSFEDRPPLSTTTVLDITQWPSLCRLTVDDGNVLSFNQVSSPLVHLTTLNITATYPTIGTGVTSVCQQLALYPWVCPALHTLTFGLCPEWDILFIMLEKRNIFSHQDISNFRSITLPVYIPTSLVDYVRDILRGRHVKRPSNYGLSLLGNAQIAFDPNLPGCIRCHKQFVACKMTTYPNQGEMAAIELLPEYPDSEDEILATWKDRSSIWHSQMRLLRRQNCHQKSGLVTLTGDRI</sequence>
<reference evidence="1 2" key="1">
    <citation type="submission" date="2014-04" db="EMBL/GenBank/DDBJ databases">
        <authorList>
            <consortium name="DOE Joint Genome Institute"/>
            <person name="Kuo A."/>
            <person name="Zuccaro A."/>
            <person name="Kohler A."/>
            <person name="Nagy L.G."/>
            <person name="Floudas D."/>
            <person name="Copeland A."/>
            <person name="Barry K.W."/>
            <person name="Cichocki N."/>
            <person name="Veneault-Fourrey C."/>
            <person name="LaButti K."/>
            <person name="Lindquist E.A."/>
            <person name="Lipzen A."/>
            <person name="Lundell T."/>
            <person name="Morin E."/>
            <person name="Murat C."/>
            <person name="Sun H."/>
            <person name="Tunlid A."/>
            <person name="Henrissat B."/>
            <person name="Grigoriev I.V."/>
            <person name="Hibbett D.S."/>
            <person name="Martin F."/>
            <person name="Nordberg H.P."/>
            <person name="Cantor M.N."/>
            <person name="Hua S.X."/>
        </authorList>
    </citation>
    <scope>NUCLEOTIDE SEQUENCE [LARGE SCALE GENOMIC DNA]</scope>
    <source>
        <strain evidence="1 2">MAFF 305830</strain>
    </source>
</reference>
<name>A0A0C3BAK0_SERVB</name>
<evidence type="ECO:0000313" key="1">
    <source>
        <dbReference type="EMBL" id="KIM33845.1"/>
    </source>
</evidence>
<gene>
    <name evidence="1" type="ORF">M408DRAFT_86294</name>
</gene>
<dbReference type="HOGENOM" id="CLU_015287_1_0_1"/>
<organism evidence="1 2">
    <name type="scientific">Serendipita vermifera MAFF 305830</name>
    <dbReference type="NCBI Taxonomy" id="933852"/>
    <lineage>
        <taxon>Eukaryota</taxon>
        <taxon>Fungi</taxon>
        <taxon>Dikarya</taxon>
        <taxon>Basidiomycota</taxon>
        <taxon>Agaricomycotina</taxon>
        <taxon>Agaricomycetes</taxon>
        <taxon>Sebacinales</taxon>
        <taxon>Serendipitaceae</taxon>
        <taxon>Serendipita</taxon>
    </lineage>
</organism>